<dbReference type="EMBL" id="JBFTWV010000139">
    <property type="protein sequence ID" value="KAL2785617.1"/>
    <property type="molecule type" value="Genomic_DNA"/>
</dbReference>
<protein>
    <submittedName>
        <fullName evidence="1">Uncharacterized protein</fullName>
    </submittedName>
</protein>
<comment type="caution">
    <text evidence="1">The sequence shown here is derived from an EMBL/GenBank/DDBJ whole genome shotgun (WGS) entry which is preliminary data.</text>
</comment>
<reference evidence="1 2" key="1">
    <citation type="submission" date="2024-07" db="EMBL/GenBank/DDBJ databases">
        <title>Section-level genome sequencing and comparative genomics of Aspergillus sections Usti and Cavernicolus.</title>
        <authorList>
            <consortium name="Lawrence Berkeley National Laboratory"/>
            <person name="Nybo J.L."/>
            <person name="Vesth T.C."/>
            <person name="Theobald S."/>
            <person name="Frisvad J.C."/>
            <person name="Larsen T.O."/>
            <person name="Kjaerboelling I."/>
            <person name="Rothschild-Mancinelli K."/>
            <person name="Lyhne E.K."/>
            <person name="Kogle M.E."/>
            <person name="Barry K."/>
            <person name="Clum A."/>
            <person name="Na H."/>
            <person name="Ledsgaard L."/>
            <person name="Lin J."/>
            <person name="Lipzen A."/>
            <person name="Kuo A."/>
            <person name="Riley R."/>
            <person name="Mondo S."/>
            <person name="Labutti K."/>
            <person name="Haridas S."/>
            <person name="Pangalinan J."/>
            <person name="Salamov A.A."/>
            <person name="Simmons B.A."/>
            <person name="Magnuson J.K."/>
            <person name="Chen J."/>
            <person name="Drula E."/>
            <person name="Henrissat B."/>
            <person name="Wiebenga A."/>
            <person name="Lubbers R.J."/>
            <person name="Gomes A.C."/>
            <person name="Makela M.R."/>
            <person name="Stajich J."/>
            <person name="Grigoriev I.V."/>
            <person name="Mortensen U.H."/>
            <person name="De Vries R.P."/>
            <person name="Baker S.E."/>
            <person name="Andersen M.R."/>
        </authorList>
    </citation>
    <scope>NUCLEOTIDE SEQUENCE [LARGE SCALE GENOMIC DNA]</scope>
    <source>
        <strain evidence="1 2">CBS 209.92</strain>
    </source>
</reference>
<gene>
    <name evidence="1" type="ORF">BJX66DRAFT_314446</name>
</gene>
<name>A0ABR4FQT3_9EURO</name>
<organism evidence="1 2">
    <name type="scientific">Aspergillus keveii</name>
    <dbReference type="NCBI Taxonomy" id="714993"/>
    <lineage>
        <taxon>Eukaryota</taxon>
        <taxon>Fungi</taxon>
        <taxon>Dikarya</taxon>
        <taxon>Ascomycota</taxon>
        <taxon>Pezizomycotina</taxon>
        <taxon>Eurotiomycetes</taxon>
        <taxon>Eurotiomycetidae</taxon>
        <taxon>Eurotiales</taxon>
        <taxon>Aspergillaceae</taxon>
        <taxon>Aspergillus</taxon>
        <taxon>Aspergillus subgen. Nidulantes</taxon>
    </lineage>
</organism>
<accession>A0ABR4FQT3</accession>
<evidence type="ECO:0000313" key="1">
    <source>
        <dbReference type="EMBL" id="KAL2785617.1"/>
    </source>
</evidence>
<evidence type="ECO:0000313" key="2">
    <source>
        <dbReference type="Proteomes" id="UP001610563"/>
    </source>
</evidence>
<sequence length="56" mass="6282">MGHNHFSYVEKEDCVPGNKMVCFPPSSSFAFTMMNHVVAPIIHSMVTYTVQSQTDC</sequence>
<keyword evidence="2" id="KW-1185">Reference proteome</keyword>
<dbReference type="Proteomes" id="UP001610563">
    <property type="component" value="Unassembled WGS sequence"/>
</dbReference>
<proteinExistence type="predicted"/>